<evidence type="ECO:0007829" key="11">
    <source>
        <dbReference type="PeptideAtlas" id="A0A8V1A037"/>
    </source>
</evidence>
<dbReference type="GO" id="GO:0001887">
    <property type="term" value="P:selenium compound metabolic process"/>
    <property type="evidence" value="ECO:0000318"/>
    <property type="project" value="GO_Central"/>
</dbReference>
<dbReference type="GO" id="GO:0008430">
    <property type="term" value="F:selenium binding"/>
    <property type="evidence" value="ECO:0000318"/>
    <property type="project" value="GO_Central"/>
</dbReference>
<gene>
    <name evidence="9" type="primary">SELENOP2</name>
</gene>
<sequence length="339" mass="36350">SGPQWGQRRPCCCPQAGGGEWGALLLLLLLLGGESGRQIKGRQRPAGHCPEQSEVRPEDSSEERAHPRCRDGAAAAGAGLLPGAGRGLRGGHQRQPAVPRGPGVADQRLQPHGGRGGAGDGGGPAEGQLTLLPAAGPQCALPHSLGALRERLGQQGVSDVRYVIVNEQAPLSRAMFGELQRHAPPGVPVLQQQPHEPDVWQLLGGDKDDFLVYDRCGRLAFHIQLPYSFLHLPYVESAIRFTHRKDFCGNCSLYPNSTQEANSTMEVPATLTPLPKQEEKESETPAHHQPNHLHPHHRAVGNGTAPEPSGDHRPAHAHHHHGAHGKLHPKGQTPEGRDP</sequence>
<keyword evidence="4" id="KW-0712">Selenocysteine</keyword>
<feature type="chain" id="PRO_5036444411" evidence="7">
    <location>
        <begin position="37"/>
        <end position="339"/>
    </location>
</feature>
<dbReference type="Proteomes" id="UP000000539">
    <property type="component" value="Chromosome 8"/>
</dbReference>
<keyword evidence="3 7" id="KW-0732">Signal</keyword>
<keyword evidence="5" id="KW-0325">Glycoprotein</keyword>
<feature type="compositionally biased region" description="Gly residues" evidence="6">
    <location>
        <begin position="80"/>
        <end position="90"/>
    </location>
</feature>
<feature type="compositionally biased region" description="Basic and acidic residues" evidence="6">
    <location>
        <begin position="51"/>
        <end position="71"/>
    </location>
</feature>
<evidence type="ECO:0000313" key="9">
    <source>
        <dbReference type="Ensembl" id="ENSGALP00010039225.1"/>
    </source>
</evidence>
<evidence type="ECO:0000259" key="8">
    <source>
        <dbReference type="Pfam" id="PF04592"/>
    </source>
</evidence>
<dbReference type="GeneTree" id="ENSGT00510000049326"/>
<dbReference type="PANTHER" id="PTHR10105">
    <property type="entry name" value="SELENOPROTEIN P"/>
    <property type="match status" value="1"/>
</dbReference>
<dbReference type="InterPro" id="IPR007671">
    <property type="entry name" value="Selenoprotein-P_N"/>
</dbReference>
<feature type="signal peptide" evidence="7">
    <location>
        <begin position="1"/>
        <end position="36"/>
    </location>
</feature>
<feature type="compositionally biased region" description="Basic residues" evidence="6">
    <location>
        <begin position="315"/>
        <end position="329"/>
    </location>
</feature>
<reference evidence="9" key="3">
    <citation type="submission" date="2025-09" db="UniProtKB">
        <authorList>
            <consortium name="Ensembl"/>
        </authorList>
    </citation>
    <scope>IDENTIFICATION</scope>
    <source>
        <strain evidence="9">broiler</strain>
    </source>
</reference>
<dbReference type="OrthoDB" id="6134775at2759"/>
<dbReference type="PANTHER" id="PTHR10105:SF4">
    <property type="entry name" value="SELENOPROTEIN P2"/>
    <property type="match status" value="1"/>
</dbReference>
<evidence type="ECO:0000256" key="3">
    <source>
        <dbReference type="ARBA" id="ARBA00022729"/>
    </source>
</evidence>
<evidence type="ECO:0000256" key="6">
    <source>
        <dbReference type="SAM" id="MobiDB-lite"/>
    </source>
</evidence>
<name>A0A8V1A037_CHICK</name>
<feature type="compositionally biased region" description="Basic and acidic residues" evidence="6">
    <location>
        <begin position="276"/>
        <end position="286"/>
    </location>
</feature>
<evidence type="ECO:0000256" key="2">
    <source>
        <dbReference type="ARBA" id="ARBA00022525"/>
    </source>
</evidence>
<protein>
    <submittedName>
        <fullName evidence="9">Selenoprotein P2</fullName>
    </submittedName>
</protein>
<reference evidence="9" key="1">
    <citation type="submission" date="2020-11" db="EMBL/GenBank/DDBJ databases">
        <title>Gallus gallus (Chicken) genome, bGalGal1, GRCg7b, maternal haplotype autosomes + Z &amp; W.</title>
        <authorList>
            <person name="Warren W."/>
            <person name="Formenti G."/>
            <person name="Fedrigo O."/>
            <person name="Haase B."/>
            <person name="Mountcastle J."/>
            <person name="Balacco J."/>
            <person name="Tracey A."/>
            <person name="Schneider V."/>
            <person name="Okimoto R."/>
            <person name="Cheng H."/>
            <person name="Hawken R."/>
            <person name="Howe K."/>
            <person name="Jarvis E.D."/>
        </authorList>
    </citation>
    <scope>NUCLEOTIDE SEQUENCE [LARGE SCALE GENOMIC DNA]</scope>
    <source>
        <strain evidence="9">Broiler</strain>
    </source>
</reference>
<evidence type="ECO:0000256" key="7">
    <source>
        <dbReference type="SAM" id="SignalP"/>
    </source>
</evidence>
<reference evidence="9" key="2">
    <citation type="submission" date="2025-08" db="UniProtKB">
        <authorList>
            <consortium name="Ensembl"/>
        </authorList>
    </citation>
    <scope>IDENTIFICATION</scope>
    <source>
        <strain evidence="9">broiler</strain>
    </source>
</reference>
<dbReference type="InterPro" id="IPR037941">
    <property type="entry name" value="SeP"/>
</dbReference>
<feature type="region of interest" description="Disordered" evidence="6">
    <location>
        <begin position="38"/>
        <end position="129"/>
    </location>
</feature>
<feature type="compositionally biased region" description="Basic residues" evidence="6">
    <location>
        <begin position="289"/>
        <end position="299"/>
    </location>
</feature>
<proteinExistence type="evidence at protein level"/>
<evidence type="ECO:0000256" key="1">
    <source>
        <dbReference type="ARBA" id="ARBA00004613"/>
    </source>
</evidence>
<dbReference type="Ensembl" id="ENSGALT00010063545.1">
    <property type="protein sequence ID" value="ENSGALP00010039225.1"/>
    <property type="gene ID" value="ENSGALG00010026066.1"/>
</dbReference>
<dbReference type="Pfam" id="PF04592">
    <property type="entry name" value="SelP_N"/>
    <property type="match status" value="1"/>
</dbReference>
<keyword evidence="2" id="KW-0964">Secreted</keyword>
<dbReference type="AlphaFoldDB" id="A0A8V1A037"/>
<feature type="compositionally biased region" description="Gly residues" evidence="6">
    <location>
        <begin position="113"/>
        <end position="125"/>
    </location>
</feature>
<keyword evidence="11" id="KW-1267">Proteomics identification</keyword>
<keyword evidence="10" id="KW-1185">Reference proteome</keyword>
<evidence type="ECO:0000256" key="5">
    <source>
        <dbReference type="ARBA" id="ARBA00023180"/>
    </source>
</evidence>
<feature type="domain" description="Selenoprotein P N-terminal" evidence="8">
    <location>
        <begin position="144"/>
        <end position="326"/>
    </location>
</feature>
<evidence type="ECO:0000313" key="10">
    <source>
        <dbReference type="Proteomes" id="UP000000539"/>
    </source>
</evidence>
<evidence type="ECO:0000256" key="4">
    <source>
        <dbReference type="ARBA" id="ARBA00022933"/>
    </source>
</evidence>
<organism evidence="9 10">
    <name type="scientific">Gallus gallus</name>
    <name type="common">Chicken</name>
    <dbReference type="NCBI Taxonomy" id="9031"/>
    <lineage>
        <taxon>Eukaryota</taxon>
        <taxon>Metazoa</taxon>
        <taxon>Chordata</taxon>
        <taxon>Craniata</taxon>
        <taxon>Vertebrata</taxon>
        <taxon>Euteleostomi</taxon>
        <taxon>Archelosauria</taxon>
        <taxon>Archosauria</taxon>
        <taxon>Dinosauria</taxon>
        <taxon>Saurischia</taxon>
        <taxon>Theropoda</taxon>
        <taxon>Coelurosauria</taxon>
        <taxon>Aves</taxon>
        <taxon>Neognathae</taxon>
        <taxon>Galloanserae</taxon>
        <taxon>Galliformes</taxon>
        <taxon>Phasianidae</taxon>
        <taxon>Phasianinae</taxon>
        <taxon>Gallus</taxon>
    </lineage>
</organism>
<comment type="subcellular location">
    <subcellularLocation>
        <location evidence="1">Secreted</location>
    </subcellularLocation>
</comment>
<accession>A0A8V1A037</accession>
<dbReference type="GO" id="GO:0005576">
    <property type="term" value="C:extracellular region"/>
    <property type="evidence" value="ECO:0000318"/>
    <property type="project" value="GO_Central"/>
</dbReference>
<feature type="region of interest" description="Disordered" evidence="6">
    <location>
        <begin position="275"/>
        <end position="339"/>
    </location>
</feature>